<evidence type="ECO:0000256" key="5">
    <source>
        <dbReference type="ARBA" id="ARBA00022490"/>
    </source>
</evidence>
<protein>
    <recommendedName>
        <fullName evidence="13">DNA gyrase subunit A</fullName>
        <ecNumber evidence="4">5.6.2.2</ecNumber>
    </recommendedName>
</protein>
<dbReference type="SMART" id="SM00306">
    <property type="entry name" value="HintN"/>
    <property type="match status" value="1"/>
</dbReference>
<evidence type="ECO:0000256" key="7">
    <source>
        <dbReference type="ARBA" id="ARBA00022813"/>
    </source>
</evidence>
<evidence type="ECO:0000256" key="2">
    <source>
        <dbReference type="ARBA" id="ARBA00001978"/>
    </source>
</evidence>
<comment type="catalytic activity">
    <reaction evidence="1 14">
        <text>ATP-dependent breakage, passage and rejoining of double-stranded DNA.</text>
        <dbReference type="EC" id="5.6.2.2"/>
    </reaction>
</comment>
<comment type="function">
    <text evidence="2">A type II topoisomerase that negatively supercoils closed circular double-stranded (ds) DNA in an ATP-dependent manner to modulate DNA topology and maintain chromosomes in an underwound state. Negative supercoiling favors strand separation, and DNA replication, transcription, recombination and repair, all of which involve strand separation. Also able to catalyze the interconversion of other topological isomers of dsDNA rings, including catenanes and knotted rings. Type II topoisomerases break and join 2 DNA strands simultaneously in an ATP-dependent manner.</text>
</comment>
<dbReference type="InterPro" id="IPR013758">
    <property type="entry name" value="Topo_IIA_A/C_ab"/>
</dbReference>
<dbReference type="Pfam" id="PF00521">
    <property type="entry name" value="DNA_topoisoIV"/>
    <property type="match status" value="2"/>
</dbReference>
<evidence type="ECO:0000256" key="14">
    <source>
        <dbReference type="PROSITE-ProRule" id="PRU01384"/>
    </source>
</evidence>
<dbReference type="InterPro" id="IPR006142">
    <property type="entry name" value="INTEIN"/>
</dbReference>
<evidence type="ECO:0000313" key="19">
    <source>
        <dbReference type="Proteomes" id="UP000229530"/>
    </source>
</evidence>
<accession>A0A2M6WG44</accession>
<dbReference type="PANTHER" id="PTHR43493">
    <property type="entry name" value="DNA GYRASE/TOPOISOMERASE SUBUNIT A"/>
    <property type="match status" value="1"/>
</dbReference>
<feature type="region of interest" description="Disordered" evidence="15">
    <location>
        <begin position="1058"/>
        <end position="1078"/>
    </location>
</feature>
<dbReference type="SMART" id="SM00434">
    <property type="entry name" value="TOP4c"/>
    <property type="match status" value="1"/>
</dbReference>
<dbReference type="GO" id="GO:0009330">
    <property type="term" value="C:DNA topoisomerase type II (double strand cut, ATP-hydrolyzing) complex"/>
    <property type="evidence" value="ECO:0007669"/>
    <property type="project" value="TreeGrafter"/>
</dbReference>
<dbReference type="GO" id="GO:0005737">
    <property type="term" value="C:cytoplasm"/>
    <property type="evidence" value="ECO:0007669"/>
    <property type="project" value="TreeGrafter"/>
</dbReference>
<dbReference type="InterPro" id="IPR027434">
    <property type="entry name" value="Homing_endonucl"/>
</dbReference>
<dbReference type="GO" id="GO:0016539">
    <property type="term" value="P:intein-mediated protein splicing"/>
    <property type="evidence" value="ECO:0007669"/>
    <property type="project" value="InterPro"/>
</dbReference>
<keyword evidence="8" id="KW-0067">ATP-binding</keyword>
<dbReference type="EMBL" id="PFBE01000016">
    <property type="protein sequence ID" value="PIT91770.1"/>
    <property type="molecule type" value="Genomic_DNA"/>
</dbReference>
<gene>
    <name evidence="18" type="ORF">COU12_01190</name>
</gene>
<evidence type="ECO:0000256" key="12">
    <source>
        <dbReference type="ARBA" id="ARBA00023235"/>
    </source>
</evidence>
<evidence type="ECO:0000256" key="10">
    <source>
        <dbReference type="ARBA" id="ARBA00023029"/>
    </source>
</evidence>
<evidence type="ECO:0000259" key="16">
    <source>
        <dbReference type="PROSITE" id="PS50819"/>
    </source>
</evidence>
<dbReference type="PRINTS" id="PR00379">
    <property type="entry name" value="INTEIN"/>
</dbReference>
<feature type="domain" description="DOD-type homing endonuclease" evidence="16">
    <location>
        <begin position="269"/>
        <end position="411"/>
    </location>
</feature>
<dbReference type="Gene3D" id="3.10.28.10">
    <property type="entry name" value="Homing endonucleases"/>
    <property type="match status" value="1"/>
</dbReference>
<sequence length="1288" mass="144046">MKKEIPKHDRIEAQEITKELRESYLDYAMSVIVSRALPDIRDGMKPVQRRILWAMWDDGLTHSTKFRKSANVVGTVLGRYHPHGDMAVYDAMAHMAQDFSLRYPLVDGQGNWGSLDGDAPAAMRYCVTGDTLVVTDRGLVHISEASEHRGEKISIAVLSKDGIVNRASKWFDSGEHPTIKITTNRGFTLRGTHNHPILTWTEDPRTGAPTFRWKLLGNIEEGDIAVIDRTADLLWPEQEVDLIRFWPEVRERRKQKTLPAHLDEDLAHILGALIAEGSIKEKEIEFCNSDETWIEEFKERWGRVFPDCRLHEFKRSPSSFGKKPYTTLEIHSTHVVEFLRNIGLAPVRSAMKEIPQLILQSPKVVAASFIQSLFEGDGGVSYSGKMTELSFISTSESLVNVLQILLLRFGIAGTKRRDTLRETWKLYVRDLRSYRLFQDRVGFVSAQKKGKLAATIGRLSKEYSATDYVPFLANATRRELAHPYAQRSFALKHNFDRYATLTEHRAAILTLVAPGARARYTELFSSLLENHYLFDAVVKRETEGMQRVYSIKVESECHSFVANGFVNHNTEARLTRVAEELLTDIEKDTVDWAPNYDATREEPKYLPARLPNLLLNGAVGIAVGMATSIPPHNLGEVVDAITHLAAHPDASIADLMKFIPGPDFPTGGVIYDRKAVGEAYATGKGSITIRGVAEIQERAQSRGAFQIVVTEIPYHVNKSDLVTKIAELVQGKKIEGIRDLRDESDREGLRIVIDLKSDAAPQKILNQLYQYTELQKNFYFNMLALVDGIQPQVLSLKEVLAAYLEHRTTVIRRRTEFDLKKAEERAHILAGLVKALDVIDKVIATIKKSKDREAAKANLMKQFAFTEVQANAILEMKLQTLAALEREKLEAELKEKWKLIAEFKSILAHPKKITDLVLGEAADLKGRFPSPRKTRVVVSGLTEFREEDLIAKEEAVIILTEDGYIKRLPPTSFRAQRRGGKGTIGFELKEEDQIRQILSASTHANVLFFTDRGKVFQTKAYEIPVAARTAKGKLVHNFLAIPPGERITAMVSYEEKGSAERRRSSADKRGSDISVNQRDDQRESAYLVMATSGGLIKKTALKDFVNVRRNGIIALKLKGKDALRWAKLSSVSDEMIITTAKGHSIRFREKEVRVMGRAAAGIRGLRLRPGDTVAGLDIISKNLELKTENLKLLTVSANGFAKQTPLKGYKLQRRGGGGILTMKATGKTGPLIAAMVVGEEVEEVLAFSSKGQALRTKLADIRVAGRATQGVKIMNLEAGDKLIGIVCL</sequence>
<evidence type="ECO:0000256" key="1">
    <source>
        <dbReference type="ARBA" id="ARBA00000185"/>
    </source>
</evidence>
<dbReference type="PROSITE" id="PS52040">
    <property type="entry name" value="TOPO_IIA"/>
    <property type="match status" value="1"/>
</dbReference>
<dbReference type="PROSITE" id="PS50819">
    <property type="entry name" value="INTEIN_ENDONUCLEASE"/>
    <property type="match status" value="1"/>
</dbReference>
<name>A0A2M6WG44_9BACT</name>
<dbReference type="NCBIfam" id="TIGR01445">
    <property type="entry name" value="intein_Nterm"/>
    <property type="match status" value="1"/>
</dbReference>
<evidence type="ECO:0000256" key="15">
    <source>
        <dbReference type="SAM" id="MobiDB-lite"/>
    </source>
</evidence>
<dbReference type="NCBIfam" id="TIGR01443">
    <property type="entry name" value="intein_Cterm"/>
    <property type="match status" value="1"/>
</dbReference>
<dbReference type="EC" id="5.6.2.2" evidence="4"/>
<keyword evidence="7" id="KW-0068">Autocatalytic cleavage</keyword>
<dbReference type="FunFam" id="1.10.268.10:FF:000001">
    <property type="entry name" value="DNA gyrase subunit A"/>
    <property type="match status" value="1"/>
</dbReference>
<dbReference type="GO" id="GO:0003918">
    <property type="term" value="F:DNA topoisomerase type II (double strand cut, ATP-hydrolyzing) activity"/>
    <property type="evidence" value="ECO:0007669"/>
    <property type="project" value="UniProtKB-EC"/>
</dbReference>
<dbReference type="GO" id="GO:0003677">
    <property type="term" value="F:DNA binding"/>
    <property type="evidence" value="ECO:0007669"/>
    <property type="project" value="UniProtKB-UniRule"/>
</dbReference>
<dbReference type="Gene3D" id="3.90.199.10">
    <property type="entry name" value="Topoisomerase II, domain 5"/>
    <property type="match status" value="2"/>
</dbReference>
<proteinExistence type="inferred from homology"/>
<organism evidence="18 19">
    <name type="scientific">Candidatus Jorgensenbacteria bacterium CG10_big_fil_rev_8_21_14_0_10_54_38</name>
    <dbReference type="NCBI Taxonomy" id="1974593"/>
    <lineage>
        <taxon>Bacteria</taxon>
        <taxon>Candidatus Joergenseniibacteriota</taxon>
    </lineage>
</organism>
<evidence type="ECO:0000256" key="3">
    <source>
        <dbReference type="ARBA" id="ARBA00008263"/>
    </source>
</evidence>
<dbReference type="InterPro" id="IPR035516">
    <property type="entry name" value="Gyrase/topoIV_suA_C"/>
</dbReference>
<evidence type="ECO:0000256" key="13">
    <source>
        <dbReference type="ARBA" id="ARBA00026190"/>
    </source>
</evidence>
<dbReference type="InterPro" id="IPR013757">
    <property type="entry name" value="Topo_IIA_A_a_sf"/>
</dbReference>
<dbReference type="SMART" id="SM00305">
    <property type="entry name" value="HintC"/>
    <property type="match status" value="1"/>
</dbReference>
<dbReference type="SUPFAM" id="SSF56719">
    <property type="entry name" value="Type II DNA topoisomerase"/>
    <property type="match status" value="2"/>
</dbReference>
<dbReference type="FunFam" id="3.30.1360.40:FF:000002">
    <property type="entry name" value="DNA gyrase subunit A"/>
    <property type="match status" value="1"/>
</dbReference>
<evidence type="ECO:0000256" key="8">
    <source>
        <dbReference type="ARBA" id="ARBA00022840"/>
    </source>
</evidence>
<dbReference type="CDD" id="cd00081">
    <property type="entry name" value="Hint"/>
    <property type="match status" value="1"/>
</dbReference>
<comment type="caution">
    <text evidence="18">The sequence shown here is derived from an EMBL/GenBank/DDBJ whole genome shotgun (WGS) entry which is preliminary data.</text>
</comment>
<keyword evidence="6" id="KW-0547">Nucleotide-binding</keyword>
<evidence type="ECO:0000256" key="9">
    <source>
        <dbReference type="ARBA" id="ARBA00023000"/>
    </source>
</evidence>
<dbReference type="Proteomes" id="UP000229530">
    <property type="component" value="Unassembled WGS sequence"/>
</dbReference>
<dbReference type="SUPFAM" id="SSF101904">
    <property type="entry name" value="GyrA/ParC C-terminal domain-like"/>
    <property type="match status" value="1"/>
</dbReference>
<dbReference type="Pfam" id="PF03989">
    <property type="entry name" value="DNA_gyraseA_C"/>
    <property type="match status" value="6"/>
</dbReference>
<dbReference type="PROSITE" id="PS50818">
    <property type="entry name" value="INTEIN_C_TER"/>
    <property type="match status" value="1"/>
</dbReference>
<keyword evidence="10 14" id="KW-0799">Topoisomerase</keyword>
<keyword evidence="11 14" id="KW-0238">DNA-binding</keyword>
<dbReference type="PROSITE" id="PS50817">
    <property type="entry name" value="INTEIN_N_TER"/>
    <property type="match status" value="1"/>
</dbReference>
<dbReference type="InterPro" id="IPR036844">
    <property type="entry name" value="Hint_dom_sf"/>
</dbReference>
<dbReference type="InterPro" id="IPR006141">
    <property type="entry name" value="Intein_N"/>
</dbReference>
<dbReference type="Gene3D" id="1.10.268.10">
    <property type="entry name" value="Topoisomerase, domain 3"/>
    <property type="match status" value="1"/>
</dbReference>
<keyword evidence="5" id="KW-0963">Cytoplasm</keyword>
<dbReference type="GO" id="GO:0006265">
    <property type="term" value="P:DNA topological change"/>
    <property type="evidence" value="ECO:0007669"/>
    <property type="project" value="UniProtKB-UniRule"/>
</dbReference>
<dbReference type="Gene3D" id="3.30.1360.40">
    <property type="match status" value="1"/>
</dbReference>
<dbReference type="InterPro" id="IPR006691">
    <property type="entry name" value="GyrA/parC_rep"/>
</dbReference>
<dbReference type="SUPFAM" id="SSF51294">
    <property type="entry name" value="Hedgehog/intein (Hint) domain"/>
    <property type="match status" value="1"/>
</dbReference>
<dbReference type="InterPro" id="IPR004860">
    <property type="entry name" value="LAGLIDADG_dom"/>
</dbReference>
<dbReference type="InterPro" id="IPR013760">
    <property type="entry name" value="Topo_IIA-like_dom_sf"/>
</dbReference>
<evidence type="ECO:0000313" key="18">
    <source>
        <dbReference type="EMBL" id="PIT91770.1"/>
    </source>
</evidence>
<feature type="active site" description="O-(5'-phospho-DNA)-tyrosine intermediate" evidence="14">
    <location>
        <position position="125"/>
    </location>
</feature>
<evidence type="ECO:0000256" key="6">
    <source>
        <dbReference type="ARBA" id="ARBA00022741"/>
    </source>
</evidence>
<dbReference type="InterPro" id="IPR030934">
    <property type="entry name" value="Intein_C"/>
</dbReference>
<dbReference type="Gene3D" id="2.170.16.10">
    <property type="entry name" value="Hedgehog/Intein (Hint) domain"/>
    <property type="match status" value="2"/>
</dbReference>
<dbReference type="PANTHER" id="PTHR43493:SF5">
    <property type="entry name" value="DNA GYRASE SUBUNIT A, CHLOROPLASTIC_MITOCHONDRIAL"/>
    <property type="match status" value="1"/>
</dbReference>
<evidence type="ECO:0000259" key="17">
    <source>
        <dbReference type="PROSITE" id="PS52040"/>
    </source>
</evidence>
<dbReference type="InterPro" id="IPR050220">
    <property type="entry name" value="Type_II_DNA_Topoisomerases"/>
</dbReference>
<dbReference type="GO" id="GO:0005524">
    <property type="term" value="F:ATP binding"/>
    <property type="evidence" value="ECO:0007669"/>
    <property type="project" value="UniProtKB-KW"/>
</dbReference>
<comment type="similarity">
    <text evidence="3">Belongs to the type II topoisomerase GyrA/ParC subunit family.</text>
</comment>
<dbReference type="CDD" id="cd00187">
    <property type="entry name" value="TOP4c"/>
    <property type="match status" value="1"/>
</dbReference>
<evidence type="ECO:0000256" key="4">
    <source>
        <dbReference type="ARBA" id="ARBA00012895"/>
    </source>
</evidence>
<keyword evidence="12 14" id="KW-0413">Isomerase</keyword>
<keyword evidence="9" id="KW-0651">Protein splicing</keyword>
<dbReference type="InterPro" id="IPR003587">
    <property type="entry name" value="Hint_dom_N"/>
</dbReference>
<feature type="domain" description="Topo IIA-type catalytic" evidence="17">
    <location>
        <begin position="37"/>
        <end position="949"/>
    </location>
</feature>
<dbReference type="Gene3D" id="2.120.10.90">
    <property type="entry name" value="DNA gyrase/topoisomerase IV, subunit A, C-terminal"/>
    <property type="match status" value="1"/>
</dbReference>
<dbReference type="GO" id="GO:0004519">
    <property type="term" value="F:endonuclease activity"/>
    <property type="evidence" value="ECO:0007669"/>
    <property type="project" value="InterPro"/>
</dbReference>
<reference evidence="19" key="1">
    <citation type="submission" date="2017-09" db="EMBL/GenBank/DDBJ databases">
        <title>Depth-based differentiation of microbial function through sediment-hosted aquifers and enrichment of novel symbionts in the deep terrestrial subsurface.</title>
        <authorList>
            <person name="Probst A.J."/>
            <person name="Ladd B."/>
            <person name="Jarett J.K."/>
            <person name="Geller-Mcgrath D.E."/>
            <person name="Sieber C.M.K."/>
            <person name="Emerson J.B."/>
            <person name="Anantharaman K."/>
            <person name="Thomas B.C."/>
            <person name="Malmstrom R."/>
            <person name="Stieglmeier M."/>
            <person name="Klingl A."/>
            <person name="Woyke T."/>
            <person name="Ryan C.M."/>
            <person name="Banfield J.F."/>
        </authorList>
    </citation>
    <scope>NUCLEOTIDE SEQUENCE [LARGE SCALE GENOMIC DNA]</scope>
</reference>
<dbReference type="InterPro" id="IPR002205">
    <property type="entry name" value="Topo_IIA_dom_A"/>
</dbReference>
<dbReference type="Pfam" id="PF14528">
    <property type="entry name" value="LAGLIDADG_3"/>
    <property type="match status" value="1"/>
</dbReference>
<dbReference type="SUPFAM" id="SSF55608">
    <property type="entry name" value="Homing endonucleases"/>
    <property type="match status" value="1"/>
</dbReference>
<evidence type="ECO:0000256" key="11">
    <source>
        <dbReference type="ARBA" id="ARBA00023125"/>
    </source>
</evidence>
<dbReference type="InterPro" id="IPR004042">
    <property type="entry name" value="Intein_endonuc_central"/>
</dbReference>
<dbReference type="InterPro" id="IPR003586">
    <property type="entry name" value="Hint_dom_C"/>
</dbReference>